<dbReference type="RefSeq" id="WP_150999289.1">
    <property type="nucleotide sequence ID" value="NZ_CABVPM010000072.1"/>
</dbReference>
<dbReference type="GeneID" id="93052191"/>
<proteinExistence type="predicted"/>
<protein>
    <submittedName>
        <fullName evidence="2">Uncharacterized protein</fullName>
    </submittedName>
</protein>
<dbReference type="Proteomes" id="UP000473470">
    <property type="component" value="Unassembled WGS sequence"/>
</dbReference>
<evidence type="ECO:0000313" key="3">
    <source>
        <dbReference type="Proteomes" id="UP000473470"/>
    </source>
</evidence>
<reference evidence="2 3" key="1">
    <citation type="submission" date="2019-09" db="EMBL/GenBank/DDBJ databases">
        <title>Draft genome sequences of 48 bacterial type strains from the CCUG.</title>
        <authorList>
            <person name="Tunovic T."/>
            <person name="Pineiro-Iglesias B."/>
            <person name="Unosson C."/>
            <person name="Inganas E."/>
            <person name="Ohlen M."/>
            <person name="Cardew S."/>
            <person name="Jensie-Markopoulos S."/>
            <person name="Salva-Serra F."/>
            <person name="Jaen-Luchoro D."/>
            <person name="Karlsson R."/>
            <person name="Svensson-Stadler L."/>
            <person name="Chun J."/>
            <person name="Moore E."/>
        </authorList>
    </citation>
    <scope>NUCLEOTIDE SEQUENCE [LARGE SCALE GENOMIC DNA]</scope>
    <source>
        <strain evidence="2 3">CCUG 65686</strain>
    </source>
</reference>
<evidence type="ECO:0000313" key="2">
    <source>
        <dbReference type="EMBL" id="KAB0633014.1"/>
    </source>
</evidence>
<organism evidence="2 3">
    <name type="scientific">Burkholderia stagnalis</name>
    <dbReference type="NCBI Taxonomy" id="1503054"/>
    <lineage>
        <taxon>Bacteria</taxon>
        <taxon>Pseudomonadati</taxon>
        <taxon>Pseudomonadota</taxon>
        <taxon>Betaproteobacteria</taxon>
        <taxon>Burkholderiales</taxon>
        <taxon>Burkholderiaceae</taxon>
        <taxon>Burkholderia</taxon>
        <taxon>Burkholderia cepacia complex</taxon>
    </lineage>
</organism>
<evidence type="ECO:0000256" key="1">
    <source>
        <dbReference type="SAM" id="MobiDB-lite"/>
    </source>
</evidence>
<feature type="region of interest" description="Disordered" evidence="1">
    <location>
        <begin position="15"/>
        <end position="35"/>
    </location>
</feature>
<name>A0A6L3MQK1_9BURK</name>
<sequence>MAEYGLRPTVNVEAVRRRRPESHAPDQKTPAAARYCIPRPDDGTSLIRKSDYMRLYRTMVGPAVHADSPRPARELRAGNANPALYFCYPVELICCLQFFNLWDEE</sequence>
<accession>A0A6L3MQK1</accession>
<dbReference type="EMBL" id="VZOK01000075">
    <property type="protein sequence ID" value="KAB0633014.1"/>
    <property type="molecule type" value="Genomic_DNA"/>
</dbReference>
<gene>
    <name evidence="2" type="ORF">F7R25_31290</name>
</gene>
<dbReference type="AlphaFoldDB" id="A0A6L3MQK1"/>
<comment type="caution">
    <text evidence="2">The sequence shown here is derived from an EMBL/GenBank/DDBJ whole genome shotgun (WGS) entry which is preliminary data.</text>
</comment>